<dbReference type="InterPro" id="IPR000068">
    <property type="entry name" value="GPCR_3_Ca_sens_rcpt-rel"/>
</dbReference>
<keyword evidence="5 12" id="KW-1133">Transmembrane helix</keyword>
<evidence type="ECO:0000256" key="8">
    <source>
        <dbReference type="ARBA" id="ARBA00023170"/>
    </source>
</evidence>
<feature type="transmembrane region" description="Helical" evidence="12">
    <location>
        <begin position="58"/>
        <end position="82"/>
    </location>
</feature>
<evidence type="ECO:0000259" key="13">
    <source>
        <dbReference type="PROSITE" id="PS50259"/>
    </source>
</evidence>
<dbReference type="Pfam" id="PF01094">
    <property type="entry name" value="ANF_receptor"/>
    <property type="match status" value="1"/>
</dbReference>
<keyword evidence="2" id="KW-1003">Cell membrane</keyword>
<dbReference type="GO" id="GO:0004930">
    <property type="term" value="F:G protein-coupled receptor activity"/>
    <property type="evidence" value="ECO:0007669"/>
    <property type="project" value="UniProtKB-KW"/>
</dbReference>
<dbReference type="PROSITE" id="PS50259">
    <property type="entry name" value="G_PROTEIN_RECEP_F3_4"/>
    <property type="match status" value="2"/>
</dbReference>
<feature type="region of interest" description="Disordered" evidence="11">
    <location>
        <begin position="550"/>
        <end position="573"/>
    </location>
</feature>
<evidence type="ECO:0000256" key="1">
    <source>
        <dbReference type="ARBA" id="ARBA00004651"/>
    </source>
</evidence>
<dbReference type="InterPro" id="IPR001828">
    <property type="entry name" value="ANF_lig-bd_rcpt"/>
</dbReference>
<comment type="caution">
    <text evidence="14">The sequence shown here is derived from an EMBL/GenBank/DDBJ whole genome shotgun (WGS) entry which is preliminary data.</text>
</comment>
<keyword evidence="10" id="KW-0807">Transducer</keyword>
<feature type="transmembrane region" description="Helical" evidence="12">
    <location>
        <begin position="97"/>
        <end position="117"/>
    </location>
</feature>
<evidence type="ECO:0000256" key="5">
    <source>
        <dbReference type="ARBA" id="ARBA00022989"/>
    </source>
</evidence>
<dbReference type="PANTHER" id="PTHR24061">
    <property type="entry name" value="CALCIUM-SENSING RECEPTOR-RELATED"/>
    <property type="match status" value="1"/>
</dbReference>
<evidence type="ECO:0000313" key="14">
    <source>
        <dbReference type="EMBL" id="KAK0141157.1"/>
    </source>
</evidence>
<keyword evidence="6" id="KW-0297">G-protein coupled receptor</keyword>
<evidence type="ECO:0000256" key="3">
    <source>
        <dbReference type="ARBA" id="ARBA00022692"/>
    </source>
</evidence>
<feature type="transmembrane region" description="Helical" evidence="12">
    <location>
        <begin position="159"/>
        <end position="177"/>
    </location>
</feature>
<reference evidence="14" key="1">
    <citation type="journal article" date="2023" name="Front. Mar. Sci.">
        <title>A new Merluccius polli reference genome to investigate the effects of global change in West African waters.</title>
        <authorList>
            <person name="Mateo J.L."/>
            <person name="Blanco-Fernandez C."/>
            <person name="Garcia-Vazquez E."/>
            <person name="Machado-Schiaffino G."/>
        </authorList>
    </citation>
    <scope>NUCLEOTIDE SEQUENCE</scope>
    <source>
        <strain evidence="14">C29</strain>
        <tissue evidence="14">Fin</tissue>
    </source>
</reference>
<feature type="domain" description="G-protein coupled receptors family 3 profile" evidence="13">
    <location>
        <begin position="59"/>
        <end position="156"/>
    </location>
</feature>
<dbReference type="Proteomes" id="UP001174136">
    <property type="component" value="Unassembled WGS sequence"/>
</dbReference>
<keyword evidence="7 12" id="KW-0472">Membrane</keyword>
<dbReference type="InterPro" id="IPR038550">
    <property type="entry name" value="GPCR_3_9-Cys_sf"/>
</dbReference>
<evidence type="ECO:0000256" key="6">
    <source>
        <dbReference type="ARBA" id="ARBA00023040"/>
    </source>
</evidence>
<feature type="transmembrane region" description="Helical" evidence="12">
    <location>
        <begin position="882"/>
        <end position="906"/>
    </location>
</feature>
<evidence type="ECO:0000256" key="12">
    <source>
        <dbReference type="SAM" id="Phobius"/>
    </source>
</evidence>
<name>A0AA47NZ36_MERPO</name>
<dbReference type="FunFam" id="2.10.50.30:FF:000003">
    <property type="entry name" value="Vomeronasal 2, receptor 120"/>
    <property type="match status" value="1"/>
</dbReference>
<dbReference type="PRINTS" id="PR00248">
    <property type="entry name" value="GPCRMGR"/>
</dbReference>
<organism evidence="14 15">
    <name type="scientific">Merluccius polli</name>
    <name type="common">Benguela hake</name>
    <name type="synonym">Merluccius cadenati</name>
    <dbReference type="NCBI Taxonomy" id="89951"/>
    <lineage>
        <taxon>Eukaryota</taxon>
        <taxon>Metazoa</taxon>
        <taxon>Chordata</taxon>
        <taxon>Craniata</taxon>
        <taxon>Vertebrata</taxon>
        <taxon>Euteleostomi</taxon>
        <taxon>Actinopterygii</taxon>
        <taxon>Neopterygii</taxon>
        <taxon>Teleostei</taxon>
        <taxon>Neoteleostei</taxon>
        <taxon>Acanthomorphata</taxon>
        <taxon>Zeiogadaria</taxon>
        <taxon>Gadariae</taxon>
        <taxon>Gadiformes</taxon>
        <taxon>Gadoidei</taxon>
        <taxon>Merlucciidae</taxon>
        <taxon>Merluccius</taxon>
    </lineage>
</organism>
<sequence>MLIILILNEMMNNIKTVLIIYFSPDSADCFPCPKEFWPNAEKNLCLPKLVEFLSFHEVLGIILATFSIAGACLTIVTAIVFFQHRCTPIVRANNSELSFLLLFSLTLCFLCSLTFIGHPSDWSCMLRHTAFGITFVLCISCVLGKTLVVLMAFKATLPVGIYFCFGCVASSFDNRAFRWMMTMIFAVEEINRNPALLPGVRLGYHIMDSCDHVHTSLRALLSLLTHSTTGQNTSVDRGSTSISALGVDRKSINDIVEKTRNKQRMPRIENEGIKGWRKLYYPDDDRKSTRGNVTITESTTDSGRCLTGSPIMAVIGLASSSPTGAIAHILGPFSIPLVSYFATCACLTDKHTYPSFLRTVPSDLFQVRGLVELVTFFGWNWVGTVGTPDDYSRYGIQAFSHQFRQRGGCLAYHLTIPQSPTLVEIGAMADTLQSSKAKVVVAFATEGQLLELFSELAARNVTGIQWIASEAWVTASLLTSPQFHFLLQGTLGFSFPGVYIPGLREFLLKVRPKAEPGFEFHNMLWEELFGCRLEFTTDPSQASANDLDSIIEQDDQRDSKRHTKSPSSSLETHVGEKRTFKFLANENTTARERPVCTGAEDLSNVHSSYTEVSKVRISYNVYKAVYAIAHALHNLLECDSVGDSTTEAGCKLNKSNTPTELLRYLKMVNFTNQFGEKVHFDHNGEPVPLYDIINWQKDSRGEIRFVKVGSYDGSVPIDQQLQLNQSKIVWTGGLSQVPVSLCSDPCSPGSRQARRPGEPQCCFDCLPCAEGEISNQTDSTECTQCPEYYWSDKSKVECVAGVDDFLSAYDTMGIILITLTLLGVVMTTVITTIFHHFRTTPIVRANNSEISFLLLVSLKLCFLCSLAFIGKPSTWTCRLRQAAFGVSFVLCLSCLLVKSIVVLLAFRSTVPGSGAMKLFGPSQQRTLILCTTAPQVGYRLVEISHTASISSLLAVRQ</sequence>
<dbReference type="EMBL" id="JAOPHQ010003982">
    <property type="protein sequence ID" value="KAK0141157.1"/>
    <property type="molecule type" value="Genomic_DNA"/>
</dbReference>
<accession>A0AA47NZ36</accession>
<dbReference type="FunFam" id="3.40.50.2300:FF:000016">
    <property type="entry name" value="Taste 1 receptor member 2"/>
    <property type="match status" value="1"/>
</dbReference>
<dbReference type="InterPro" id="IPR011500">
    <property type="entry name" value="GPCR_3_9-Cys_dom"/>
</dbReference>
<gene>
    <name evidence="14" type="ORF">N1851_021838</name>
</gene>
<dbReference type="InterPro" id="IPR017978">
    <property type="entry name" value="GPCR_3_C"/>
</dbReference>
<evidence type="ECO:0000256" key="7">
    <source>
        <dbReference type="ARBA" id="ARBA00023136"/>
    </source>
</evidence>
<evidence type="ECO:0000256" key="2">
    <source>
        <dbReference type="ARBA" id="ARBA00022475"/>
    </source>
</evidence>
<comment type="subcellular location">
    <subcellularLocation>
        <location evidence="1">Cell membrane</location>
        <topology evidence="1">Multi-pass membrane protein</topology>
    </subcellularLocation>
</comment>
<dbReference type="Pfam" id="PF00003">
    <property type="entry name" value="7tm_3"/>
    <property type="match status" value="2"/>
</dbReference>
<proteinExistence type="predicted"/>
<keyword evidence="4" id="KW-0732">Signal</keyword>
<evidence type="ECO:0000256" key="11">
    <source>
        <dbReference type="SAM" id="MobiDB-lite"/>
    </source>
</evidence>
<evidence type="ECO:0000256" key="4">
    <source>
        <dbReference type="ARBA" id="ARBA00022729"/>
    </source>
</evidence>
<dbReference type="Gene3D" id="2.10.50.30">
    <property type="entry name" value="GPCR, family 3, nine cysteines domain"/>
    <property type="match status" value="2"/>
</dbReference>
<feature type="transmembrane region" description="Helical" evidence="12">
    <location>
        <begin position="814"/>
        <end position="838"/>
    </location>
</feature>
<dbReference type="Pfam" id="PF07562">
    <property type="entry name" value="NCD3G"/>
    <property type="match status" value="1"/>
</dbReference>
<feature type="domain" description="G-protein coupled receptors family 3 profile" evidence="13">
    <location>
        <begin position="812"/>
        <end position="936"/>
    </location>
</feature>
<dbReference type="SUPFAM" id="SSF53822">
    <property type="entry name" value="Periplasmic binding protein-like I"/>
    <property type="match status" value="1"/>
</dbReference>
<keyword evidence="9" id="KW-0325">Glycoprotein</keyword>
<dbReference type="Gene3D" id="3.40.50.2300">
    <property type="match status" value="3"/>
</dbReference>
<dbReference type="InterPro" id="IPR000337">
    <property type="entry name" value="GPCR_3"/>
</dbReference>
<feature type="transmembrane region" description="Helical" evidence="12">
    <location>
        <begin position="129"/>
        <end position="153"/>
    </location>
</feature>
<evidence type="ECO:0000256" key="10">
    <source>
        <dbReference type="ARBA" id="ARBA00023224"/>
    </source>
</evidence>
<dbReference type="PANTHER" id="PTHR24061:SF579">
    <property type="entry name" value="OLFACTORY RECEPTOR C FAMILY, U1"/>
    <property type="match status" value="1"/>
</dbReference>
<feature type="transmembrane region" description="Helical" evidence="12">
    <location>
        <begin position="850"/>
        <end position="870"/>
    </location>
</feature>
<keyword evidence="3 12" id="KW-0812">Transmembrane</keyword>
<dbReference type="InterPro" id="IPR028082">
    <property type="entry name" value="Peripla_BP_I"/>
</dbReference>
<evidence type="ECO:0000313" key="15">
    <source>
        <dbReference type="Proteomes" id="UP001174136"/>
    </source>
</evidence>
<dbReference type="AlphaFoldDB" id="A0AA47NZ36"/>
<evidence type="ECO:0000256" key="9">
    <source>
        <dbReference type="ARBA" id="ARBA00023180"/>
    </source>
</evidence>
<keyword evidence="15" id="KW-1185">Reference proteome</keyword>
<keyword evidence="8 14" id="KW-0675">Receptor</keyword>
<protein>
    <submittedName>
        <fullName evidence="14">Extracellular calcium-sensing receptor</fullName>
    </submittedName>
</protein>
<dbReference type="GO" id="GO:0005886">
    <property type="term" value="C:plasma membrane"/>
    <property type="evidence" value="ECO:0007669"/>
    <property type="project" value="UniProtKB-SubCell"/>
</dbReference>